<evidence type="ECO:0000313" key="2">
    <source>
        <dbReference type="Proteomes" id="UP000669179"/>
    </source>
</evidence>
<proteinExistence type="predicted"/>
<reference evidence="1" key="1">
    <citation type="submission" date="2021-03" db="EMBL/GenBank/DDBJ databases">
        <authorList>
            <person name="Kanchanasin P."/>
            <person name="Saeng-In P."/>
            <person name="Phongsopitanun W."/>
            <person name="Yuki M."/>
            <person name="Kudo T."/>
            <person name="Ohkuma M."/>
            <person name="Tanasupawat S."/>
        </authorList>
    </citation>
    <scope>NUCLEOTIDE SEQUENCE</scope>
    <source>
        <strain evidence="1">GKU 128</strain>
    </source>
</reference>
<keyword evidence="2" id="KW-1185">Reference proteome</keyword>
<accession>A0A939T869</accession>
<gene>
    <name evidence="1" type="ORF">J4573_23165</name>
</gene>
<dbReference type="AlphaFoldDB" id="A0A939T869"/>
<sequence length="55" mass="5888">MTRLADRIITRLAGKATADASCSRALSCKSGKLCWWQCCSDGGGCQWVGCTTKKC</sequence>
<dbReference type="Proteomes" id="UP000669179">
    <property type="component" value="Unassembled WGS sequence"/>
</dbReference>
<comment type="caution">
    <text evidence="1">The sequence shown here is derived from an EMBL/GenBank/DDBJ whole genome shotgun (WGS) entry which is preliminary data.</text>
</comment>
<evidence type="ECO:0000313" key="1">
    <source>
        <dbReference type="EMBL" id="MBO2450022.1"/>
    </source>
</evidence>
<organism evidence="1 2">
    <name type="scientific">Actinomadura barringtoniae</name>
    <dbReference type="NCBI Taxonomy" id="1427535"/>
    <lineage>
        <taxon>Bacteria</taxon>
        <taxon>Bacillati</taxon>
        <taxon>Actinomycetota</taxon>
        <taxon>Actinomycetes</taxon>
        <taxon>Streptosporangiales</taxon>
        <taxon>Thermomonosporaceae</taxon>
        <taxon>Actinomadura</taxon>
    </lineage>
</organism>
<name>A0A939T869_9ACTN</name>
<protein>
    <submittedName>
        <fullName evidence="1">Uncharacterized protein</fullName>
    </submittedName>
</protein>
<dbReference type="RefSeq" id="WP_208257895.1">
    <property type="nucleotide sequence ID" value="NZ_JAGEOJ010000009.1"/>
</dbReference>
<dbReference type="EMBL" id="JAGEOJ010000009">
    <property type="protein sequence ID" value="MBO2450022.1"/>
    <property type="molecule type" value="Genomic_DNA"/>
</dbReference>